<organism evidence="1">
    <name type="scientific">Rhizophora mucronata</name>
    <name type="common">Asiatic mangrove</name>
    <dbReference type="NCBI Taxonomy" id="61149"/>
    <lineage>
        <taxon>Eukaryota</taxon>
        <taxon>Viridiplantae</taxon>
        <taxon>Streptophyta</taxon>
        <taxon>Embryophyta</taxon>
        <taxon>Tracheophyta</taxon>
        <taxon>Spermatophyta</taxon>
        <taxon>Magnoliopsida</taxon>
        <taxon>eudicotyledons</taxon>
        <taxon>Gunneridae</taxon>
        <taxon>Pentapetalae</taxon>
        <taxon>rosids</taxon>
        <taxon>fabids</taxon>
        <taxon>Malpighiales</taxon>
        <taxon>Rhizophoraceae</taxon>
        <taxon>Rhizophora</taxon>
    </lineage>
</organism>
<evidence type="ECO:0000313" key="1">
    <source>
        <dbReference type="EMBL" id="MBX46041.1"/>
    </source>
</evidence>
<proteinExistence type="predicted"/>
<reference evidence="1" key="1">
    <citation type="submission" date="2018-02" db="EMBL/GenBank/DDBJ databases">
        <title>Rhizophora mucronata_Transcriptome.</title>
        <authorList>
            <person name="Meera S.P."/>
            <person name="Sreeshan A."/>
            <person name="Augustine A."/>
        </authorList>
    </citation>
    <scope>NUCLEOTIDE SEQUENCE</scope>
    <source>
        <tissue evidence="1">Leaf</tissue>
    </source>
</reference>
<dbReference type="AlphaFoldDB" id="A0A2P2NUL0"/>
<dbReference type="EMBL" id="GGEC01065557">
    <property type="protein sequence ID" value="MBX46041.1"/>
    <property type="molecule type" value="Transcribed_RNA"/>
</dbReference>
<sequence>MRHPLHWLNSCLHSNSNTTAISPEGRAKGIHICNSLIAYTLKSRDGNNTSF</sequence>
<accession>A0A2P2NUL0</accession>
<name>A0A2P2NUL0_RHIMU</name>
<protein>
    <submittedName>
        <fullName evidence="1">Uncharacterized protein</fullName>
    </submittedName>
</protein>